<evidence type="ECO:0000313" key="3">
    <source>
        <dbReference type="EMBL" id="HGU58714.1"/>
    </source>
</evidence>
<feature type="domain" description="Nmd3 N-terminal" evidence="1">
    <location>
        <begin position="15"/>
        <end position="234"/>
    </location>
</feature>
<evidence type="ECO:0000259" key="1">
    <source>
        <dbReference type="Pfam" id="PF04981"/>
    </source>
</evidence>
<gene>
    <name evidence="3" type="ORF">ENT89_00560</name>
    <name evidence="2" type="ORF">ENX77_07970</name>
</gene>
<proteinExistence type="predicted"/>
<sequence>MIYNPLSSGMSAMKCAMCGKETEYSICGECLSKRIEVIQIPNVIELTECSVCGNFRLDRWKSVDFYDALSHQFFRNALFYEEFELRNFEFEINEDRCLVKLWGDLRGHALKLEKEAKIRIKRVVCEKCSRQSGGYYESIIQIRANKRKIREEEIKFIIDMIKSLLERESDNPRAFVTKIETKREGVDIYLGDKKIGEKISRSVAKSFGAEIKESKKIAGKRDGKDLYRFTYLIKFPEYLKGDVVEDNGVIAVVSNVEKKKALSIKNGKSINLKSPKLIARREDIFESYVVNLDDKTLEVIDPESYKVITIEKPEMEFSVGDKVYLVRYEDKVLAIHPSLIS</sequence>
<accession>A0A7C3UCY2</accession>
<dbReference type="EMBL" id="DTPI01000037">
    <property type="protein sequence ID" value="HGE67031.1"/>
    <property type="molecule type" value="Genomic_DNA"/>
</dbReference>
<dbReference type="AlphaFoldDB" id="A0A7C3UCY2"/>
<dbReference type="InterPro" id="IPR007064">
    <property type="entry name" value="Nmd3_N"/>
</dbReference>
<protein>
    <recommendedName>
        <fullName evidence="1">Nmd3 N-terminal domain-containing protein</fullName>
    </recommendedName>
</protein>
<dbReference type="PANTHER" id="PTHR12746:SF2">
    <property type="entry name" value="60S RIBOSOMAL EXPORT PROTEIN NMD3"/>
    <property type="match status" value="1"/>
</dbReference>
<dbReference type="EMBL" id="DTAK01000004">
    <property type="protein sequence ID" value="HGU58714.1"/>
    <property type="molecule type" value="Genomic_DNA"/>
</dbReference>
<comment type="caution">
    <text evidence="2">The sequence shown here is derived from an EMBL/GenBank/DDBJ whole genome shotgun (WGS) entry which is preliminary data.</text>
</comment>
<dbReference type="InterPro" id="IPR039768">
    <property type="entry name" value="Nmd3"/>
</dbReference>
<evidence type="ECO:0000313" key="2">
    <source>
        <dbReference type="EMBL" id="HGE67031.1"/>
    </source>
</evidence>
<dbReference type="GO" id="GO:0005737">
    <property type="term" value="C:cytoplasm"/>
    <property type="evidence" value="ECO:0007669"/>
    <property type="project" value="TreeGrafter"/>
</dbReference>
<organism evidence="2">
    <name type="scientific">Geoglobus ahangari</name>
    <dbReference type="NCBI Taxonomy" id="113653"/>
    <lineage>
        <taxon>Archaea</taxon>
        <taxon>Methanobacteriati</taxon>
        <taxon>Methanobacteriota</taxon>
        <taxon>Archaeoglobi</taxon>
        <taxon>Archaeoglobales</taxon>
        <taxon>Archaeoglobaceae</taxon>
        <taxon>Geoglobus</taxon>
    </lineage>
</organism>
<reference evidence="2" key="1">
    <citation type="journal article" date="2020" name="mSystems">
        <title>Genome- and Community-Level Interaction Insights into Carbon Utilization and Element Cycling Functions of Hydrothermarchaeota in Hydrothermal Sediment.</title>
        <authorList>
            <person name="Zhou Z."/>
            <person name="Liu Y."/>
            <person name="Xu W."/>
            <person name="Pan J."/>
            <person name="Luo Z.H."/>
            <person name="Li M."/>
        </authorList>
    </citation>
    <scope>NUCLEOTIDE SEQUENCE [LARGE SCALE GENOMIC DNA]</scope>
    <source>
        <strain evidence="3">SpSt-62</strain>
        <strain evidence="2">SpSt-97</strain>
    </source>
</reference>
<dbReference type="PANTHER" id="PTHR12746">
    <property type="entry name" value="NONSENSE-MEDIATED MRNA DECAY PROTEIN 3"/>
    <property type="match status" value="1"/>
</dbReference>
<dbReference type="Pfam" id="PF04981">
    <property type="entry name" value="NMD3"/>
    <property type="match status" value="1"/>
</dbReference>
<name>A0A7C3UCY2_9EURY</name>
<dbReference type="GO" id="GO:0043023">
    <property type="term" value="F:ribosomal large subunit binding"/>
    <property type="evidence" value="ECO:0007669"/>
    <property type="project" value="InterPro"/>
</dbReference>